<dbReference type="Pfam" id="PF17070">
    <property type="entry name" value="Thx"/>
    <property type="match status" value="1"/>
</dbReference>
<name>A0ABV0EAW4_9BURK</name>
<dbReference type="NCBIfam" id="TIGR04560">
    <property type="entry name" value="ribo_THX"/>
    <property type="match status" value="1"/>
</dbReference>
<comment type="similarity">
    <text evidence="1">Belongs to the bacterial ribosomal protein bTHX family.</text>
</comment>
<evidence type="ECO:0000256" key="4">
    <source>
        <dbReference type="SAM" id="MobiDB-lite"/>
    </source>
</evidence>
<evidence type="ECO:0000256" key="1">
    <source>
        <dbReference type="ARBA" id="ARBA00010834"/>
    </source>
</evidence>
<evidence type="ECO:0000313" key="6">
    <source>
        <dbReference type="Proteomes" id="UP001482231"/>
    </source>
</evidence>
<evidence type="ECO:0000256" key="2">
    <source>
        <dbReference type="ARBA" id="ARBA00022980"/>
    </source>
</evidence>
<keyword evidence="6" id="KW-1185">Reference proteome</keyword>
<keyword evidence="3" id="KW-0687">Ribonucleoprotein</keyword>
<dbReference type="RefSeq" id="WP_347306260.1">
    <property type="nucleotide sequence ID" value="NZ_JBAJEX010000001.1"/>
</dbReference>
<sequence>MGKGDLRTRRGKIYNGSYGVSRPHKEKKKQEAPQPAGKRK</sequence>
<reference evidence="5 6" key="1">
    <citation type="submission" date="2024-02" db="EMBL/GenBank/DDBJ databases">
        <title>New thermophilic sulfur-oxidizing bacteria from a hot springs of the Uzon caldera (Kamchatka, Russia).</title>
        <authorList>
            <person name="Dukat A.M."/>
            <person name="Elcheninov A.G."/>
            <person name="Frolov E.N."/>
        </authorList>
    </citation>
    <scope>NUCLEOTIDE SEQUENCE [LARGE SCALE GENOMIC DNA]</scope>
    <source>
        <strain evidence="5 6">AK1</strain>
    </source>
</reference>
<dbReference type="GO" id="GO:0005840">
    <property type="term" value="C:ribosome"/>
    <property type="evidence" value="ECO:0007669"/>
    <property type="project" value="UniProtKB-KW"/>
</dbReference>
<dbReference type="Proteomes" id="UP001482231">
    <property type="component" value="Unassembled WGS sequence"/>
</dbReference>
<organism evidence="5 6">
    <name type="scientific">Thiobacter aerophilum</name>
    <dbReference type="NCBI Taxonomy" id="3121275"/>
    <lineage>
        <taxon>Bacteria</taxon>
        <taxon>Pseudomonadati</taxon>
        <taxon>Pseudomonadota</taxon>
        <taxon>Betaproteobacteria</taxon>
        <taxon>Burkholderiales</taxon>
        <taxon>Thiobacteraceae</taxon>
        <taxon>Thiobacter</taxon>
    </lineage>
</organism>
<dbReference type="EMBL" id="JBAJEX010000001">
    <property type="protein sequence ID" value="MEO1765795.1"/>
    <property type="molecule type" value="Genomic_DNA"/>
</dbReference>
<dbReference type="InterPro" id="IPR031414">
    <property type="entry name" value="Ribosomal_bTHX"/>
</dbReference>
<keyword evidence="2 5" id="KW-0689">Ribosomal protein</keyword>
<comment type="caution">
    <text evidence="5">The sequence shown here is derived from an EMBL/GenBank/DDBJ whole genome shotgun (WGS) entry which is preliminary data.</text>
</comment>
<gene>
    <name evidence="5" type="ORF">V6E02_00975</name>
</gene>
<accession>A0ABV0EAW4</accession>
<protein>
    <submittedName>
        <fullName evidence="5">30S ribosomal protein THX</fullName>
    </submittedName>
</protein>
<dbReference type="InterPro" id="IPR030826">
    <property type="entry name" value="Ribosomal_bTHX/bTHXc/bTHXm"/>
</dbReference>
<feature type="region of interest" description="Disordered" evidence="4">
    <location>
        <begin position="1"/>
        <end position="40"/>
    </location>
</feature>
<proteinExistence type="inferred from homology"/>
<evidence type="ECO:0000313" key="5">
    <source>
        <dbReference type="EMBL" id="MEO1765795.1"/>
    </source>
</evidence>
<evidence type="ECO:0000256" key="3">
    <source>
        <dbReference type="ARBA" id="ARBA00023274"/>
    </source>
</evidence>